<feature type="compositionally biased region" description="Basic and acidic residues" evidence="1">
    <location>
        <begin position="7"/>
        <end position="17"/>
    </location>
</feature>
<evidence type="ECO:0000256" key="1">
    <source>
        <dbReference type="SAM" id="MobiDB-lite"/>
    </source>
</evidence>
<comment type="caution">
    <text evidence="2">The sequence shown here is derived from an EMBL/GenBank/DDBJ whole genome shotgun (WGS) entry which is preliminary data.</text>
</comment>
<gene>
    <name evidence="2" type="ORF">BWI75_25620</name>
</gene>
<proteinExistence type="predicted"/>
<dbReference type="OrthoDB" id="508414at2"/>
<organism evidence="2 3">
    <name type="scientific">Gloeocapsopsis dulcis AAB1 = 1H9</name>
    <dbReference type="NCBI Taxonomy" id="1433147"/>
    <lineage>
        <taxon>Bacteria</taxon>
        <taxon>Bacillati</taxon>
        <taxon>Cyanobacteriota</taxon>
        <taxon>Cyanophyceae</taxon>
        <taxon>Oscillatoriophycideae</taxon>
        <taxon>Chroococcales</taxon>
        <taxon>Chroococcaceae</taxon>
        <taxon>Gloeocapsopsis</taxon>
        <taxon>Gloeocapsopsis dulcis</taxon>
    </lineage>
</organism>
<name>A0A6N8G416_9CHRO</name>
<reference evidence="2 3" key="1">
    <citation type="journal article" date="2019" name="Front. Microbiol.">
        <title>Genomic Features for Desiccation Tolerance and Sugar Biosynthesis in the Extremophile Gloeocapsopsis sp. UTEX B3054.</title>
        <authorList>
            <person name="Urrejola C."/>
            <person name="Alcorta J."/>
            <person name="Salas L."/>
            <person name="Vasquez M."/>
            <person name="Polz M.F."/>
            <person name="Vicuna R."/>
            <person name="Diez B."/>
        </authorList>
    </citation>
    <scope>NUCLEOTIDE SEQUENCE [LARGE SCALE GENOMIC DNA]</scope>
    <source>
        <strain evidence="2 3">1H9</strain>
    </source>
</reference>
<dbReference type="AlphaFoldDB" id="A0A6N8G416"/>
<dbReference type="EMBL" id="NAPY01000095">
    <property type="protein sequence ID" value="MUL39544.1"/>
    <property type="molecule type" value="Genomic_DNA"/>
</dbReference>
<accession>A0A6N8G416</accession>
<feature type="region of interest" description="Disordered" evidence="1">
    <location>
        <begin position="1"/>
        <end position="29"/>
    </location>
</feature>
<dbReference type="RefSeq" id="WP_129590080.1">
    <property type="nucleotide sequence ID" value="NZ_CAWNSU010000007.1"/>
</dbReference>
<keyword evidence="3" id="KW-1185">Reference proteome</keyword>
<sequence length="150" mass="18219">MRQTSQECEKRSPESLPDKAFSTPQTNQTYTDFIQTLSEEERENFERFVREEWRRRKGEEIVSLERFLAKEEDFKNWHQRFLDSPAGRGAKKKAIATSYNWRNDVRFDTWIWEAFNRGFEWLHENESEREQRKAFYDWAFAVNAFDGVCL</sequence>
<dbReference type="Proteomes" id="UP000441797">
    <property type="component" value="Unassembled WGS sequence"/>
</dbReference>
<evidence type="ECO:0000313" key="2">
    <source>
        <dbReference type="EMBL" id="MUL39544.1"/>
    </source>
</evidence>
<protein>
    <submittedName>
        <fullName evidence="2">Uncharacterized protein</fullName>
    </submittedName>
</protein>
<evidence type="ECO:0000313" key="3">
    <source>
        <dbReference type="Proteomes" id="UP000441797"/>
    </source>
</evidence>